<keyword evidence="1" id="KW-0732">Signal</keyword>
<name>A0ABT8BEW0_9HYPH</name>
<protein>
    <submittedName>
        <fullName evidence="2">Uncharacterized protein</fullName>
    </submittedName>
</protein>
<evidence type="ECO:0000256" key="1">
    <source>
        <dbReference type="SAM" id="SignalP"/>
    </source>
</evidence>
<feature type="signal peptide" evidence="1">
    <location>
        <begin position="1"/>
        <end position="29"/>
    </location>
</feature>
<feature type="chain" id="PRO_5045133660" evidence="1">
    <location>
        <begin position="30"/>
        <end position="135"/>
    </location>
</feature>
<dbReference type="RefSeq" id="WP_238222892.1">
    <property type="nucleotide sequence ID" value="NZ_BPQD01000003.1"/>
</dbReference>
<evidence type="ECO:0000313" key="2">
    <source>
        <dbReference type="EMBL" id="MDN3590667.1"/>
    </source>
</evidence>
<keyword evidence="3" id="KW-1185">Reference proteome</keyword>
<accession>A0ABT8BEW0</accession>
<organism evidence="2 3">
    <name type="scientific">Methylobacterium adhaesivum</name>
    <dbReference type="NCBI Taxonomy" id="333297"/>
    <lineage>
        <taxon>Bacteria</taxon>
        <taxon>Pseudomonadati</taxon>
        <taxon>Pseudomonadota</taxon>
        <taxon>Alphaproteobacteria</taxon>
        <taxon>Hyphomicrobiales</taxon>
        <taxon>Methylobacteriaceae</taxon>
        <taxon>Methylobacterium</taxon>
    </lineage>
</organism>
<reference evidence="3" key="1">
    <citation type="journal article" date="2019" name="Int. J. Syst. Evol. Microbiol.">
        <title>The Global Catalogue of Microorganisms (GCM) 10K type strain sequencing project: providing services to taxonomists for standard genome sequencing and annotation.</title>
        <authorList>
            <consortium name="The Broad Institute Genomics Platform"/>
            <consortium name="The Broad Institute Genome Sequencing Center for Infectious Disease"/>
            <person name="Wu L."/>
            <person name="Ma J."/>
        </authorList>
    </citation>
    <scope>NUCLEOTIDE SEQUENCE [LARGE SCALE GENOMIC DNA]</scope>
    <source>
        <strain evidence="3">CECT 7069</strain>
    </source>
</reference>
<comment type="caution">
    <text evidence="2">The sequence shown here is derived from an EMBL/GenBank/DDBJ whole genome shotgun (WGS) entry which is preliminary data.</text>
</comment>
<evidence type="ECO:0000313" key="3">
    <source>
        <dbReference type="Proteomes" id="UP001224644"/>
    </source>
</evidence>
<sequence length="135" mass="14553">MPRRAPGRSALWSGACTALLLLVSVGAQAQVVEDGSDAQIGKADARLVLDLVAERFKALDPKVTSLRAVDGGWICGAVNVKNRDGLYLGERGFVVDPATRFFGRVPDGPELLNPRAEGFAALERIRQIFFARCLD</sequence>
<dbReference type="Proteomes" id="UP001224644">
    <property type="component" value="Unassembled WGS sequence"/>
</dbReference>
<gene>
    <name evidence="2" type="ORF">QWZ12_08580</name>
</gene>
<dbReference type="EMBL" id="JAUFPX010000006">
    <property type="protein sequence ID" value="MDN3590667.1"/>
    <property type="molecule type" value="Genomic_DNA"/>
</dbReference>
<proteinExistence type="predicted"/>